<dbReference type="PANTHER" id="PTHR46880:SF5">
    <property type="entry name" value="DUF4371 DOMAIN-CONTAINING PROTEIN"/>
    <property type="match status" value="1"/>
</dbReference>
<proteinExistence type="predicted"/>
<dbReference type="GeneID" id="102800848"/>
<name>A0ABM0MDT9_SACKO</name>
<dbReference type="PANTHER" id="PTHR46880">
    <property type="entry name" value="RAS-ASSOCIATING DOMAIN-CONTAINING PROTEIN"/>
    <property type="match status" value="1"/>
</dbReference>
<feature type="non-terminal residue" evidence="2">
    <location>
        <position position="197"/>
    </location>
</feature>
<gene>
    <name evidence="2" type="primary">LOC102800848</name>
</gene>
<protein>
    <recommendedName>
        <fullName evidence="3">DUF4371 domain-containing protein</fullName>
    </recommendedName>
</protein>
<dbReference type="RefSeq" id="XP_006818180.1">
    <property type="nucleotide sequence ID" value="XM_006818117.1"/>
</dbReference>
<evidence type="ECO:0000313" key="1">
    <source>
        <dbReference type="Proteomes" id="UP000694865"/>
    </source>
</evidence>
<accession>A0ABM0MDT9</accession>
<organism evidence="1 2">
    <name type="scientific">Saccoglossus kowalevskii</name>
    <name type="common">Acorn worm</name>
    <dbReference type="NCBI Taxonomy" id="10224"/>
    <lineage>
        <taxon>Eukaryota</taxon>
        <taxon>Metazoa</taxon>
        <taxon>Hemichordata</taxon>
        <taxon>Enteropneusta</taxon>
        <taxon>Harrimaniidae</taxon>
        <taxon>Saccoglossus</taxon>
    </lineage>
</organism>
<sequence length="197" mass="22242">TRGLIELLEASGVDELKYFEHRSRRSVREILITIEETIRELILDRLQNVNAFGLLADESTDVAVMEQMIIFVKYFGELCEAKTDFLAMTTIFKSDGANAEVLTNKIVHVLEECSLLILNLKSFVSDGAAVMTGKQNGVAARLRRLNKLILSFHCICHKLALACVDTEKEIGYIKEVATTLTQAWKFFENSPKRTNIQ</sequence>
<keyword evidence="1" id="KW-1185">Reference proteome</keyword>
<dbReference type="Proteomes" id="UP000694865">
    <property type="component" value="Unplaced"/>
</dbReference>
<evidence type="ECO:0000313" key="2">
    <source>
        <dbReference type="RefSeq" id="XP_006818180.1"/>
    </source>
</evidence>
<reference evidence="2" key="1">
    <citation type="submission" date="2025-08" db="UniProtKB">
        <authorList>
            <consortium name="RefSeq"/>
        </authorList>
    </citation>
    <scope>IDENTIFICATION</scope>
    <source>
        <tissue evidence="2">Testes</tissue>
    </source>
</reference>
<evidence type="ECO:0008006" key="3">
    <source>
        <dbReference type="Google" id="ProtNLM"/>
    </source>
</evidence>
<feature type="non-terminal residue" evidence="2">
    <location>
        <position position="1"/>
    </location>
</feature>